<accession>A0A1H8PL26</accession>
<sequence length="54" mass="6394">MPVCHRCEADHNVDELVRHDRRGVLLVHCPTCECLMGRYRRHGDRPEVDRLRDA</sequence>
<dbReference type="OrthoDB" id="284034at2157"/>
<keyword evidence="2" id="KW-1185">Reference proteome</keyword>
<evidence type="ECO:0008006" key="3">
    <source>
        <dbReference type="Google" id="ProtNLM"/>
    </source>
</evidence>
<dbReference type="EMBL" id="FODV01000002">
    <property type="protein sequence ID" value="SEO42427.1"/>
    <property type="molecule type" value="Genomic_DNA"/>
</dbReference>
<gene>
    <name evidence="1" type="ORF">SAMN04487948_102361</name>
</gene>
<reference evidence="2" key="1">
    <citation type="submission" date="2016-10" db="EMBL/GenBank/DDBJ databases">
        <authorList>
            <person name="Varghese N."/>
            <person name="Submissions S."/>
        </authorList>
    </citation>
    <scope>NUCLEOTIDE SEQUENCE [LARGE SCALE GENOMIC DNA]</scope>
    <source>
        <strain evidence="2">CGMCC 1.10121</strain>
    </source>
</reference>
<evidence type="ECO:0000313" key="2">
    <source>
        <dbReference type="Proteomes" id="UP000199126"/>
    </source>
</evidence>
<name>A0A1H8PL26_9EURY</name>
<organism evidence="1 2">
    <name type="scientific">Halogranum amylolyticum</name>
    <dbReference type="NCBI Taxonomy" id="660520"/>
    <lineage>
        <taxon>Archaea</taxon>
        <taxon>Methanobacteriati</taxon>
        <taxon>Methanobacteriota</taxon>
        <taxon>Stenosarchaea group</taxon>
        <taxon>Halobacteria</taxon>
        <taxon>Halobacteriales</taxon>
        <taxon>Haloferacaceae</taxon>
    </lineage>
</organism>
<dbReference type="Proteomes" id="UP000199126">
    <property type="component" value="Unassembled WGS sequence"/>
</dbReference>
<dbReference type="RefSeq" id="WP_170864711.1">
    <property type="nucleotide sequence ID" value="NZ_FODV01000002.1"/>
</dbReference>
<dbReference type="AlphaFoldDB" id="A0A1H8PL26"/>
<proteinExistence type="predicted"/>
<protein>
    <recommendedName>
        <fullName evidence="3">Small CPxCG-related zinc finger protein</fullName>
    </recommendedName>
</protein>
<evidence type="ECO:0000313" key="1">
    <source>
        <dbReference type="EMBL" id="SEO42427.1"/>
    </source>
</evidence>